<feature type="domain" description="JmjC" evidence="2">
    <location>
        <begin position="166"/>
        <end position="309"/>
    </location>
</feature>
<dbReference type="OrthoDB" id="5331193at2759"/>
<proteinExistence type="predicted"/>
<dbReference type="PROSITE" id="PS51184">
    <property type="entry name" value="JMJC"/>
    <property type="match status" value="1"/>
</dbReference>
<feature type="compositionally biased region" description="Basic and acidic residues" evidence="1">
    <location>
        <begin position="503"/>
        <end position="523"/>
    </location>
</feature>
<evidence type="ECO:0000313" key="4">
    <source>
        <dbReference type="Proteomes" id="UP000824998"/>
    </source>
</evidence>
<feature type="region of interest" description="Disordered" evidence="1">
    <location>
        <begin position="485"/>
        <end position="523"/>
    </location>
</feature>
<feature type="compositionally biased region" description="Low complexity" evidence="1">
    <location>
        <begin position="434"/>
        <end position="450"/>
    </location>
</feature>
<evidence type="ECO:0000259" key="2">
    <source>
        <dbReference type="PROSITE" id="PS51184"/>
    </source>
</evidence>
<name>A0A9P7Y985_9HELO</name>
<dbReference type="InterPro" id="IPR003347">
    <property type="entry name" value="JmjC_dom"/>
</dbReference>
<sequence>MLTGSFPFRAQLTMSQLGYNISIRLDQSGNVLSKTAERISTPDHPSPNNHLNTMDGFDNDITNALHKMNLPSLTTASPSTLALWKASTTGPPRLFPSSTVWSTPPPLITTLILSTLDHLSATPPENREFTTYIRGEVAPETTDPRLAIAQLAEPDANSSMLIIGMKLDEVKDSMLHVPQGLSEHVESYQESGHQLLVVPRGGVSDLHVDAADGISVPIGSCKKVWIAFPPTPHNLKIFASQEGRRAKIQRIGHRLEGGVLFETTSAEAVYLPVGCIHGVFTTSGGFLNTLNFTSPDSIKTYPALITARADRRSEDFAAEVMKYFLECVNWGLGCGKEITAIEAWIECGERVREQGGKEREWKAKANGVWREWLETEEAGGVTCPCGKMEQGNFVNHFLLSHMFRKTRRGRDGGRRRAGLPTPELESVSEQEELPPSQAASPAPAPSQQPQRNLPMEVRRLQNTKEFGGNQGETVEEEIRLVFWSGSRKIGEGMKRPPQSSGGDLKRTRAQDRGEEPSKRVKRR</sequence>
<dbReference type="Gene3D" id="2.60.120.650">
    <property type="entry name" value="Cupin"/>
    <property type="match status" value="1"/>
</dbReference>
<dbReference type="Proteomes" id="UP000824998">
    <property type="component" value="Unassembled WGS sequence"/>
</dbReference>
<dbReference type="SUPFAM" id="SSF51197">
    <property type="entry name" value="Clavaminate synthase-like"/>
    <property type="match status" value="1"/>
</dbReference>
<reference evidence="3" key="1">
    <citation type="journal article" date="2021" name="IMA Fungus">
        <title>Genomic characterization of three marine fungi, including Emericellopsis atlantica sp. nov. with signatures of a generalist lifestyle and marine biomass degradation.</title>
        <authorList>
            <person name="Hagestad O.C."/>
            <person name="Hou L."/>
            <person name="Andersen J.H."/>
            <person name="Hansen E.H."/>
            <person name="Altermark B."/>
            <person name="Li C."/>
            <person name="Kuhnert E."/>
            <person name="Cox R.J."/>
            <person name="Crous P.W."/>
            <person name="Spatafora J.W."/>
            <person name="Lail K."/>
            <person name="Amirebrahimi M."/>
            <person name="Lipzen A."/>
            <person name="Pangilinan J."/>
            <person name="Andreopoulos W."/>
            <person name="Hayes R.D."/>
            <person name="Ng V."/>
            <person name="Grigoriev I.V."/>
            <person name="Jackson S.A."/>
            <person name="Sutton T.D.S."/>
            <person name="Dobson A.D.W."/>
            <person name="Rama T."/>
        </authorList>
    </citation>
    <scope>NUCLEOTIDE SEQUENCE</scope>
    <source>
        <strain evidence="3">TRa018bII</strain>
    </source>
</reference>
<dbReference type="EMBL" id="MU251814">
    <property type="protein sequence ID" value="KAG9229106.1"/>
    <property type="molecule type" value="Genomic_DNA"/>
</dbReference>
<dbReference type="AlphaFoldDB" id="A0A9P7Y985"/>
<gene>
    <name evidence="3" type="ORF">BJ875DRAFT_500199</name>
</gene>
<evidence type="ECO:0000313" key="3">
    <source>
        <dbReference type="EMBL" id="KAG9229106.1"/>
    </source>
</evidence>
<keyword evidence="4" id="KW-1185">Reference proteome</keyword>
<accession>A0A9P7Y985</accession>
<organism evidence="3 4">
    <name type="scientific">Amylocarpus encephaloides</name>
    <dbReference type="NCBI Taxonomy" id="45428"/>
    <lineage>
        <taxon>Eukaryota</taxon>
        <taxon>Fungi</taxon>
        <taxon>Dikarya</taxon>
        <taxon>Ascomycota</taxon>
        <taxon>Pezizomycotina</taxon>
        <taxon>Leotiomycetes</taxon>
        <taxon>Helotiales</taxon>
        <taxon>Helotiales incertae sedis</taxon>
        <taxon>Amylocarpus</taxon>
    </lineage>
</organism>
<evidence type="ECO:0000256" key="1">
    <source>
        <dbReference type="SAM" id="MobiDB-lite"/>
    </source>
</evidence>
<feature type="region of interest" description="Disordered" evidence="1">
    <location>
        <begin position="407"/>
        <end position="453"/>
    </location>
</feature>
<comment type="caution">
    <text evidence="3">The sequence shown here is derived from an EMBL/GenBank/DDBJ whole genome shotgun (WGS) entry which is preliminary data.</text>
</comment>
<protein>
    <recommendedName>
        <fullName evidence="2">JmjC domain-containing protein</fullName>
    </recommendedName>
</protein>